<evidence type="ECO:0000313" key="2">
    <source>
        <dbReference type="EMBL" id="CAG8707684.1"/>
    </source>
</evidence>
<dbReference type="EMBL" id="CAJVPS010021477">
    <property type="protein sequence ID" value="CAG8707684.1"/>
    <property type="molecule type" value="Genomic_DNA"/>
</dbReference>
<dbReference type="Proteomes" id="UP000789508">
    <property type="component" value="Unassembled WGS sequence"/>
</dbReference>
<comment type="caution">
    <text evidence="2">The sequence shown here is derived from an EMBL/GenBank/DDBJ whole genome shotgun (WGS) entry which is preliminary data.</text>
</comment>
<evidence type="ECO:0000313" key="3">
    <source>
        <dbReference type="Proteomes" id="UP000789508"/>
    </source>
</evidence>
<protein>
    <submittedName>
        <fullName evidence="2">13811_t:CDS:1</fullName>
    </submittedName>
</protein>
<feature type="non-terminal residue" evidence="2">
    <location>
        <position position="156"/>
    </location>
</feature>
<keyword evidence="3" id="KW-1185">Reference proteome</keyword>
<organism evidence="2 3">
    <name type="scientific">Ambispora leptoticha</name>
    <dbReference type="NCBI Taxonomy" id="144679"/>
    <lineage>
        <taxon>Eukaryota</taxon>
        <taxon>Fungi</taxon>
        <taxon>Fungi incertae sedis</taxon>
        <taxon>Mucoromycota</taxon>
        <taxon>Glomeromycotina</taxon>
        <taxon>Glomeromycetes</taxon>
        <taxon>Archaeosporales</taxon>
        <taxon>Ambisporaceae</taxon>
        <taxon>Ambispora</taxon>
    </lineage>
</organism>
<feature type="compositionally biased region" description="Low complexity" evidence="1">
    <location>
        <begin position="104"/>
        <end position="120"/>
    </location>
</feature>
<sequence>TLLGVGANKKTVDNWLDTTSAFENLLKGLNERRNGSDSTSKDVEKEKNDKFKAKNANILTSRLAQMDIQFTSFAPTGLGYVNKNDSFKEDDSSSTNYVTRESSKSASTAVSASSSSSSIPIRKRKKRKSNTADQSSKPEKTNKFKRIKNNKRETMM</sequence>
<name>A0A9N9HUX5_9GLOM</name>
<dbReference type="AlphaFoldDB" id="A0A9N9HUX5"/>
<evidence type="ECO:0000256" key="1">
    <source>
        <dbReference type="SAM" id="MobiDB-lite"/>
    </source>
</evidence>
<reference evidence="2" key="1">
    <citation type="submission" date="2021-06" db="EMBL/GenBank/DDBJ databases">
        <authorList>
            <person name="Kallberg Y."/>
            <person name="Tangrot J."/>
            <person name="Rosling A."/>
        </authorList>
    </citation>
    <scope>NUCLEOTIDE SEQUENCE</scope>
    <source>
        <strain evidence="2">FL130A</strain>
    </source>
</reference>
<feature type="region of interest" description="Disordered" evidence="1">
    <location>
        <begin position="78"/>
        <end position="156"/>
    </location>
</feature>
<gene>
    <name evidence="2" type="ORF">ALEPTO_LOCUS11795</name>
</gene>
<accession>A0A9N9HUX5</accession>
<proteinExistence type="predicted"/>